<evidence type="ECO:0000313" key="2">
    <source>
        <dbReference type="EMBL" id="KII62109.1"/>
    </source>
</evidence>
<dbReference type="EMBL" id="JWZT01005104">
    <property type="protein sequence ID" value="KII62109.1"/>
    <property type="molecule type" value="Genomic_DNA"/>
</dbReference>
<feature type="transmembrane region" description="Helical" evidence="1">
    <location>
        <begin position="41"/>
        <end position="61"/>
    </location>
</feature>
<dbReference type="Proteomes" id="UP000031668">
    <property type="component" value="Unassembled WGS sequence"/>
</dbReference>
<keyword evidence="1" id="KW-0472">Membrane</keyword>
<organism evidence="2 3">
    <name type="scientific">Thelohanellus kitauei</name>
    <name type="common">Myxosporean</name>
    <dbReference type="NCBI Taxonomy" id="669202"/>
    <lineage>
        <taxon>Eukaryota</taxon>
        <taxon>Metazoa</taxon>
        <taxon>Cnidaria</taxon>
        <taxon>Myxozoa</taxon>
        <taxon>Myxosporea</taxon>
        <taxon>Bivalvulida</taxon>
        <taxon>Platysporina</taxon>
        <taxon>Myxobolidae</taxon>
        <taxon>Thelohanellus</taxon>
    </lineage>
</organism>
<sequence>MFYATTKMERGAAFCTILYFVKKSFCFTSFVSNYFFSCLSLFYTSSIAVVSMFCHIIAYNVSIVQHENTFTAPQTYCFLFDFGTKVLGHLFFVKYATLPINITFRKSNRYLRVSLCQQVVFKH</sequence>
<gene>
    <name evidence="2" type="ORF">RF11_01482</name>
</gene>
<keyword evidence="1" id="KW-1133">Transmembrane helix</keyword>
<keyword evidence="3" id="KW-1185">Reference proteome</keyword>
<evidence type="ECO:0000256" key="1">
    <source>
        <dbReference type="SAM" id="Phobius"/>
    </source>
</evidence>
<evidence type="ECO:0000313" key="3">
    <source>
        <dbReference type="Proteomes" id="UP000031668"/>
    </source>
</evidence>
<name>A0A0C2MCU6_THEKT</name>
<protein>
    <submittedName>
        <fullName evidence="2">Uncharacterized protein</fullName>
    </submittedName>
</protein>
<dbReference type="AlphaFoldDB" id="A0A0C2MCU6"/>
<comment type="caution">
    <text evidence="2">The sequence shown here is derived from an EMBL/GenBank/DDBJ whole genome shotgun (WGS) entry which is preliminary data.</text>
</comment>
<proteinExistence type="predicted"/>
<keyword evidence="1" id="KW-0812">Transmembrane</keyword>
<accession>A0A0C2MCU6</accession>
<reference evidence="2 3" key="1">
    <citation type="journal article" date="2014" name="Genome Biol. Evol.">
        <title>The genome of the myxosporean Thelohanellus kitauei shows adaptations to nutrient acquisition within its fish host.</title>
        <authorList>
            <person name="Yang Y."/>
            <person name="Xiong J."/>
            <person name="Zhou Z."/>
            <person name="Huo F."/>
            <person name="Miao W."/>
            <person name="Ran C."/>
            <person name="Liu Y."/>
            <person name="Zhang J."/>
            <person name="Feng J."/>
            <person name="Wang M."/>
            <person name="Wang M."/>
            <person name="Wang L."/>
            <person name="Yao B."/>
        </authorList>
    </citation>
    <scope>NUCLEOTIDE SEQUENCE [LARGE SCALE GENOMIC DNA]</scope>
    <source>
        <strain evidence="2">Wuqing</strain>
    </source>
</reference>
<feature type="transmembrane region" description="Helical" evidence="1">
    <location>
        <begin position="12"/>
        <end position="35"/>
    </location>
</feature>